<feature type="region of interest" description="Disordered" evidence="1">
    <location>
        <begin position="34"/>
        <end position="77"/>
    </location>
</feature>
<keyword evidence="4" id="KW-1185">Reference proteome</keyword>
<evidence type="ECO:0000256" key="1">
    <source>
        <dbReference type="SAM" id="MobiDB-lite"/>
    </source>
</evidence>
<keyword evidence="2" id="KW-0812">Transmembrane</keyword>
<organism evidence="3 4">
    <name type="scientific">Elysia crispata</name>
    <name type="common">lettuce slug</name>
    <dbReference type="NCBI Taxonomy" id="231223"/>
    <lineage>
        <taxon>Eukaryota</taxon>
        <taxon>Metazoa</taxon>
        <taxon>Spiralia</taxon>
        <taxon>Lophotrochozoa</taxon>
        <taxon>Mollusca</taxon>
        <taxon>Gastropoda</taxon>
        <taxon>Heterobranchia</taxon>
        <taxon>Euthyneura</taxon>
        <taxon>Panpulmonata</taxon>
        <taxon>Sacoglossa</taxon>
        <taxon>Placobranchoidea</taxon>
        <taxon>Plakobranchidae</taxon>
        <taxon>Elysia</taxon>
    </lineage>
</organism>
<evidence type="ECO:0000313" key="4">
    <source>
        <dbReference type="Proteomes" id="UP001283361"/>
    </source>
</evidence>
<accession>A0AAE1CRH6</accession>
<evidence type="ECO:0000313" key="3">
    <source>
        <dbReference type="EMBL" id="KAK3729565.1"/>
    </source>
</evidence>
<dbReference type="EMBL" id="JAWDGP010007139">
    <property type="protein sequence ID" value="KAK3729565.1"/>
    <property type="molecule type" value="Genomic_DNA"/>
</dbReference>
<keyword evidence="2" id="KW-0472">Membrane</keyword>
<feature type="transmembrane region" description="Helical" evidence="2">
    <location>
        <begin position="6"/>
        <end position="26"/>
    </location>
</feature>
<feature type="compositionally biased region" description="Polar residues" evidence="1">
    <location>
        <begin position="34"/>
        <end position="43"/>
    </location>
</feature>
<protein>
    <submittedName>
        <fullName evidence="3">Uncharacterized protein</fullName>
    </submittedName>
</protein>
<name>A0AAE1CRH6_9GAST</name>
<evidence type="ECO:0000256" key="2">
    <source>
        <dbReference type="SAM" id="Phobius"/>
    </source>
</evidence>
<feature type="compositionally biased region" description="Basic residues" evidence="1">
    <location>
        <begin position="45"/>
        <end position="58"/>
    </location>
</feature>
<dbReference type="AlphaFoldDB" id="A0AAE1CRH6"/>
<sequence>MFVKTALVFIEYGVMIICTVAITIGMRSSIKLKQNSTSLSDQPKAQKRPKGKRTKKDKNCKDSNGNGEDQLQKKKDSREALVVKQSLLVVLIHVI</sequence>
<comment type="caution">
    <text evidence="3">The sequence shown here is derived from an EMBL/GenBank/DDBJ whole genome shotgun (WGS) entry which is preliminary data.</text>
</comment>
<proteinExistence type="predicted"/>
<keyword evidence="2" id="KW-1133">Transmembrane helix</keyword>
<reference evidence="3" key="1">
    <citation type="journal article" date="2023" name="G3 (Bethesda)">
        <title>A reference genome for the long-term kleptoplast-retaining sea slug Elysia crispata morphotype clarki.</title>
        <authorList>
            <person name="Eastman K.E."/>
            <person name="Pendleton A.L."/>
            <person name="Shaikh M.A."/>
            <person name="Suttiyut T."/>
            <person name="Ogas R."/>
            <person name="Tomko P."/>
            <person name="Gavelis G."/>
            <person name="Widhalm J.R."/>
            <person name="Wisecaver J.H."/>
        </authorList>
    </citation>
    <scope>NUCLEOTIDE SEQUENCE</scope>
    <source>
        <strain evidence="3">ECLA1</strain>
    </source>
</reference>
<dbReference type="Proteomes" id="UP001283361">
    <property type="component" value="Unassembled WGS sequence"/>
</dbReference>
<gene>
    <name evidence="3" type="ORF">RRG08_053508</name>
</gene>